<dbReference type="AlphaFoldDB" id="A0A6A6C675"/>
<protein>
    <submittedName>
        <fullName evidence="2">Uncharacterized protein</fullName>
    </submittedName>
</protein>
<keyword evidence="3" id="KW-1185">Reference proteome</keyword>
<name>A0A6A6C675_ZASCE</name>
<sequence>MWGVFIHFHFDLFALALPNIHTLTLHLHKDHLLCLADNEVTLNPAKAGYIDALIEPFPNLEEVNLVCAEPFVALSWIVSEGRVFSSADRMSEVVERLRGREYYQNGGRRLV</sequence>
<organism evidence="2 3">
    <name type="scientific">Zasmidium cellare ATCC 36951</name>
    <dbReference type="NCBI Taxonomy" id="1080233"/>
    <lineage>
        <taxon>Eukaryota</taxon>
        <taxon>Fungi</taxon>
        <taxon>Dikarya</taxon>
        <taxon>Ascomycota</taxon>
        <taxon>Pezizomycotina</taxon>
        <taxon>Dothideomycetes</taxon>
        <taxon>Dothideomycetidae</taxon>
        <taxon>Mycosphaerellales</taxon>
        <taxon>Mycosphaerellaceae</taxon>
        <taxon>Zasmidium</taxon>
    </lineage>
</organism>
<proteinExistence type="predicted"/>
<evidence type="ECO:0000256" key="1">
    <source>
        <dbReference type="SAM" id="SignalP"/>
    </source>
</evidence>
<feature type="signal peptide" evidence="1">
    <location>
        <begin position="1"/>
        <end position="16"/>
    </location>
</feature>
<keyword evidence="1" id="KW-0732">Signal</keyword>
<dbReference type="GeneID" id="54562156"/>
<evidence type="ECO:0000313" key="2">
    <source>
        <dbReference type="EMBL" id="KAF2161382.1"/>
    </source>
</evidence>
<dbReference type="Proteomes" id="UP000799537">
    <property type="component" value="Unassembled WGS sequence"/>
</dbReference>
<dbReference type="RefSeq" id="XP_033662271.1">
    <property type="nucleotide sequence ID" value="XM_033808884.1"/>
</dbReference>
<evidence type="ECO:0000313" key="3">
    <source>
        <dbReference type="Proteomes" id="UP000799537"/>
    </source>
</evidence>
<gene>
    <name evidence="2" type="ORF">M409DRAFT_28116</name>
</gene>
<accession>A0A6A6C675</accession>
<reference evidence="2" key="1">
    <citation type="journal article" date="2020" name="Stud. Mycol.">
        <title>101 Dothideomycetes genomes: a test case for predicting lifestyles and emergence of pathogens.</title>
        <authorList>
            <person name="Haridas S."/>
            <person name="Albert R."/>
            <person name="Binder M."/>
            <person name="Bloem J."/>
            <person name="Labutti K."/>
            <person name="Salamov A."/>
            <person name="Andreopoulos B."/>
            <person name="Baker S."/>
            <person name="Barry K."/>
            <person name="Bills G."/>
            <person name="Bluhm B."/>
            <person name="Cannon C."/>
            <person name="Castanera R."/>
            <person name="Culley D."/>
            <person name="Daum C."/>
            <person name="Ezra D."/>
            <person name="Gonzalez J."/>
            <person name="Henrissat B."/>
            <person name="Kuo A."/>
            <person name="Liang C."/>
            <person name="Lipzen A."/>
            <person name="Lutzoni F."/>
            <person name="Magnuson J."/>
            <person name="Mondo S."/>
            <person name="Nolan M."/>
            <person name="Ohm R."/>
            <person name="Pangilinan J."/>
            <person name="Park H.-J."/>
            <person name="Ramirez L."/>
            <person name="Alfaro M."/>
            <person name="Sun H."/>
            <person name="Tritt A."/>
            <person name="Yoshinaga Y."/>
            <person name="Zwiers L.-H."/>
            <person name="Turgeon B."/>
            <person name="Goodwin S."/>
            <person name="Spatafora J."/>
            <person name="Crous P."/>
            <person name="Grigoriev I."/>
        </authorList>
    </citation>
    <scope>NUCLEOTIDE SEQUENCE</scope>
    <source>
        <strain evidence="2">ATCC 36951</strain>
    </source>
</reference>
<dbReference type="EMBL" id="ML993619">
    <property type="protein sequence ID" value="KAF2161382.1"/>
    <property type="molecule type" value="Genomic_DNA"/>
</dbReference>
<feature type="chain" id="PRO_5025430551" evidence="1">
    <location>
        <begin position="17"/>
        <end position="111"/>
    </location>
</feature>